<dbReference type="GO" id="GO:0003677">
    <property type="term" value="F:DNA binding"/>
    <property type="evidence" value="ECO:0007669"/>
    <property type="project" value="UniProtKB-KW"/>
</dbReference>
<proteinExistence type="predicted"/>
<dbReference type="Pfam" id="PF01022">
    <property type="entry name" value="HTH_5"/>
    <property type="match status" value="1"/>
</dbReference>
<dbReference type="InterPro" id="IPR011991">
    <property type="entry name" value="ArsR-like_HTH"/>
</dbReference>
<dbReference type="InterPro" id="IPR036388">
    <property type="entry name" value="WH-like_DNA-bd_sf"/>
</dbReference>
<dbReference type="CDD" id="cd00090">
    <property type="entry name" value="HTH_ARSR"/>
    <property type="match status" value="1"/>
</dbReference>
<dbReference type="InterPro" id="IPR036390">
    <property type="entry name" value="WH_DNA-bd_sf"/>
</dbReference>
<protein>
    <submittedName>
        <fullName evidence="2">DNA-binding transcriptional regulator, ArsR family</fullName>
    </submittedName>
</protein>
<dbReference type="AlphaFoldDB" id="A0A1I1LJJ8"/>
<dbReference type="PANTHER" id="PTHR38600">
    <property type="entry name" value="TRANSCRIPTIONAL REGULATORY PROTEIN"/>
    <property type="match status" value="1"/>
</dbReference>
<evidence type="ECO:0000259" key="1">
    <source>
        <dbReference type="PROSITE" id="PS50987"/>
    </source>
</evidence>
<dbReference type="STRING" id="728005.SAMN04488059_11015"/>
<dbReference type="GO" id="GO:0003700">
    <property type="term" value="F:DNA-binding transcription factor activity"/>
    <property type="evidence" value="ECO:0007669"/>
    <property type="project" value="InterPro"/>
</dbReference>
<accession>A0A1I1LJJ8</accession>
<feature type="domain" description="HTH arsR-type" evidence="1">
    <location>
        <begin position="1"/>
        <end position="89"/>
    </location>
</feature>
<organism evidence="2 3">
    <name type="scientific">Devosia psychrophila</name>
    <dbReference type="NCBI Taxonomy" id="728005"/>
    <lineage>
        <taxon>Bacteria</taxon>
        <taxon>Pseudomonadati</taxon>
        <taxon>Pseudomonadota</taxon>
        <taxon>Alphaproteobacteria</taxon>
        <taxon>Hyphomicrobiales</taxon>
        <taxon>Devosiaceae</taxon>
        <taxon>Devosia</taxon>
    </lineage>
</organism>
<dbReference type="PRINTS" id="PR00778">
    <property type="entry name" value="HTHARSR"/>
</dbReference>
<keyword evidence="2" id="KW-0238">DNA-binding</keyword>
<evidence type="ECO:0000313" key="2">
    <source>
        <dbReference type="EMBL" id="SFC73126.1"/>
    </source>
</evidence>
<dbReference type="PROSITE" id="PS50987">
    <property type="entry name" value="HTH_ARSR_2"/>
    <property type="match status" value="1"/>
</dbReference>
<dbReference type="SUPFAM" id="SSF46785">
    <property type="entry name" value="Winged helix' DNA-binding domain"/>
    <property type="match status" value="1"/>
</dbReference>
<dbReference type="Gene3D" id="1.10.10.10">
    <property type="entry name" value="Winged helix-like DNA-binding domain superfamily/Winged helix DNA-binding domain"/>
    <property type="match status" value="1"/>
</dbReference>
<evidence type="ECO:0000313" key="3">
    <source>
        <dbReference type="Proteomes" id="UP000182258"/>
    </source>
</evidence>
<gene>
    <name evidence="2" type="ORF">SAMN04488059_11015</name>
</gene>
<dbReference type="OrthoDB" id="9790747at2"/>
<dbReference type="PANTHER" id="PTHR38600:SF1">
    <property type="entry name" value="TRANSCRIPTIONAL REGULATORY PROTEIN"/>
    <property type="match status" value="1"/>
</dbReference>
<reference evidence="2 3" key="1">
    <citation type="submission" date="2016-10" db="EMBL/GenBank/DDBJ databases">
        <authorList>
            <person name="de Groot N.N."/>
        </authorList>
    </citation>
    <scope>NUCLEOTIDE SEQUENCE [LARGE SCALE GENOMIC DNA]</scope>
    <source>
        <strain evidence="2 3">CGMCC 1.10210</strain>
    </source>
</reference>
<dbReference type="SMART" id="SM00418">
    <property type="entry name" value="HTH_ARSR"/>
    <property type="match status" value="1"/>
</dbReference>
<dbReference type="InterPro" id="IPR001845">
    <property type="entry name" value="HTH_ArsR_DNA-bd_dom"/>
</dbReference>
<dbReference type="Proteomes" id="UP000182258">
    <property type="component" value="Unassembled WGS sequence"/>
</dbReference>
<name>A0A1I1LJJ8_9HYPH</name>
<dbReference type="EMBL" id="FOMB01000010">
    <property type="protein sequence ID" value="SFC73126.1"/>
    <property type="molecule type" value="Genomic_DNA"/>
</dbReference>
<dbReference type="RefSeq" id="WP_052952892.1">
    <property type="nucleotide sequence ID" value="NZ_FOMB01000010.1"/>
</dbReference>
<sequence>MPPIAILIALADPTRCRIVEILHDGPQPVHVLAGSFKISRPAISRHLRVLKQAKLISEKKTGRENRYALHAEKLKPIADWLAKMRGSEASYTVTADQPPAKKLVPKSSALPHPKPVLAPITAPETVTAAQTTVAHAARKARPAASVSQMGFDF</sequence>
<dbReference type="NCBIfam" id="NF033788">
    <property type="entry name" value="HTH_metalloreg"/>
    <property type="match status" value="1"/>
</dbReference>